<comment type="subunit">
    <text evidence="2 8">Part of the 50S ribosomal subunit.</text>
</comment>
<dbReference type="SUPFAM" id="SSF143800">
    <property type="entry name" value="L28p-like"/>
    <property type="match status" value="1"/>
</dbReference>
<evidence type="ECO:0000256" key="6">
    <source>
        <dbReference type="ARBA" id="ARBA00023274"/>
    </source>
</evidence>
<dbReference type="GO" id="GO:0019843">
    <property type="term" value="F:rRNA binding"/>
    <property type="evidence" value="ECO:0007669"/>
    <property type="project" value="UniProtKB-KW"/>
</dbReference>
<dbReference type="GO" id="GO:0046872">
    <property type="term" value="F:metal ion binding"/>
    <property type="evidence" value="ECO:0007669"/>
    <property type="project" value="UniProtKB-KW"/>
</dbReference>
<feature type="binding site" evidence="8">
    <location>
        <position position="39"/>
    </location>
    <ligand>
        <name>Zn(2+)</name>
        <dbReference type="ChEBI" id="CHEBI:29105"/>
    </ligand>
</feature>
<keyword evidence="5 8" id="KW-0689">Ribosomal protein</keyword>
<evidence type="ECO:0000256" key="5">
    <source>
        <dbReference type="ARBA" id="ARBA00022980"/>
    </source>
</evidence>
<protein>
    <recommendedName>
        <fullName evidence="7 8">Large ribosomal subunit protein bL31</fullName>
    </recommendedName>
</protein>
<dbReference type="GO" id="GO:1990904">
    <property type="term" value="C:ribonucleoprotein complex"/>
    <property type="evidence" value="ECO:0007669"/>
    <property type="project" value="UniProtKB-KW"/>
</dbReference>
<keyword evidence="11" id="KW-1185">Reference proteome</keyword>
<dbReference type="PATRIC" id="fig|471821.5.peg.271"/>
<evidence type="ECO:0000256" key="7">
    <source>
        <dbReference type="ARBA" id="ARBA00035687"/>
    </source>
</evidence>
<comment type="similarity">
    <text evidence="1 8">Belongs to the bacterial ribosomal protein bL31 family. Type A subfamily.</text>
</comment>
<comment type="function">
    <text evidence="8">Binds the 23S rRNA.</text>
</comment>
<dbReference type="PRINTS" id="PR01249">
    <property type="entry name" value="RIBOSOMALL31"/>
</dbReference>
<dbReference type="AlphaFoldDB" id="B1GZI4"/>
<dbReference type="EMBL" id="AP009510">
    <property type="protein sequence ID" value="BAG13666.1"/>
    <property type="molecule type" value="Genomic_DNA"/>
</dbReference>
<evidence type="ECO:0000256" key="2">
    <source>
        <dbReference type="ARBA" id="ARBA00011838"/>
    </source>
</evidence>
<dbReference type="GO" id="GO:0005840">
    <property type="term" value="C:ribosome"/>
    <property type="evidence" value="ECO:0007669"/>
    <property type="project" value="UniProtKB-KW"/>
</dbReference>
<organism evidence="10 11">
    <name type="scientific">Endomicrobium trichonymphae</name>
    <dbReference type="NCBI Taxonomy" id="1408204"/>
    <lineage>
        <taxon>Bacteria</taxon>
        <taxon>Pseudomonadati</taxon>
        <taxon>Elusimicrobiota</taxon>
        <taxon>Endomicrobiia</taxon>
        <taxon>Endomicrobiales</taxon>
        <taxon>Endomicrobiaceae</taxon>
        <taxon>Candidatus Endomicrobiellum</taxon>
    </lineage>
</organism>
<evidence type="ECO:0000313" key="10">
    <source>
        <dbReference type="EMBL" id="BAG13666.1"/>
    </source>
</evidence>
<evidence type="ECO:0000256" key="3">
    <source>
        <dbReference type="ARBA" id="ARBA00022730"/>
    </source>
</evidence>
<dbReference type="PANTHER" id="PTHR33280">
    <property type="entry name" value="50S RIBOSOMAL PROTEIN L31, CHLOROPLASTIC"/>
    <property type="match status" value="1"/>
</dbReference>
<sequence length="111" mass="12710">MREAIHPKYEESTVSCVCGYTFKTRSIKPLIKLEICSNCHPFFTGRQKLIDTAGRVEKFQKRFAKTMGKTIVKKKTEKKVPVSRKTSGKIFTISPKNAKMDPKKKKETKGK</sequence>
<feature type="compositionally biased region" description="Basic residues" evidence="9">
    <location>
        <begin position="102"/>
        <end position="111"/>
    </location>
</feature>
<evidence type="ECO:0000256" key="1">
    <source>
        <dbReference type="ARBA" id="ARBA00009296"/>
    </source>
</evidence>
<feature type="binding site" evidence="8">
    <location>
        <position position="16"/>
    </location>
    <ligand>
        <name>Zn(2+)</name>
        <dbReference type="ChEBI" id="CHEBI:29105"/>
    </ligand>
</feature>
<dbReference type="HOGENOM" id="CLU_114306_1_0_0"/>
<evidence type="ECO:0000256" key="9">
    <source>
        <dbReference type="SAM" id="MobiDB-lite"/>
    </source>
</evidence>
<keyword evidence="8" id="KW-0862">Zinc</keyword>
<gene>
    <name evidence="8" type="primary">rpmE</name>
    <name evidence="10" type="ordered locus">TGRD_182</name>
</gene>
<name>B1GZI4_ENDTX</name>
<dbReference type="InterPro" id="IPR034704">
    <property type="entry name" value="Ribosomal_bL28/bL31-like_sf"/>
</dbReference>
<dbReference type="NCBIfam" id="NF000612">
    <property type="entry name" value="PRK00019.1"/>
    <property type="match status" value="1"/>
</dbReference>
<accession>B1GZI4</accession>
<feature type="region of interest" description="Disordered" evidence="9">
    <location>
        <begin position="91"/>
        <end position="111"/>
    </location>
</feature>
<comment type="cofactor">
    <cofactor evidence="8">
        <name>Zn(2+)</name>
        <dbReference type="ChEBI" id="CHEBI:29105"/>
    </cofactor>
    <text evidence="8">Binds 1 zinc ion per subunit.</text>
</comment>
<dbReference type="Gene3D" id="4.10.830.30">
    <property type="entry name" value="Ribosomal protein L31"/>
    <property type="match status" value="1"/>
</dbReference>
<evidence type="ECO:0000256" key="8">
    <source>
        <dbReference type="HAMAP-Rule" id="MF_00501"/>
    </source>
</evidence>
<dbReference type="Pfam" id="PF01197">
    <property type="entry name" value="Ribosomal_L31"/>
    <property type="match status" value="1"/>
</dbReference>
<dbReference type="KEGG" id="rsd:TGRD_182"/>
<dbReference type="PROSITE" id="PS01143">
    <property type="entry name" value="RIBOSOMAL_L31"/>
    <property type="match status" value="1"/>
</dbReference>
<evidence type="ECO:0000256" key="4">
    <source>
        <dbReference type="ARBA" id="ARBA00022884"/>
    </source>
</evidence>
<feature type="binding site" evidence="8">
    <location>
        <position position="36"/>
    </location>
    <ligand>
        <name>Zn(2+)</name>
        <dbReference type="ChEBI" id="CHEBI:29105"/>
    </ligand>
</feature>
<reference evidence="11" key="1">
    <citation type="journal article" date="2008" name="Proc. Natl. Acad. Sci. U.S.A.">
        <title>Complete genome of the uncultured termite group 1 bacteria in a single host protist cell.</title>
        <authorList>
            <person name="Hongoh Y."/>
            <person name="Sharma V.K."/>
            <person name="Prakash T."/>
            <person name="Noda S."/>
            <person name="Taylor T.D."/>
            <person name="Kudo T."/>
            <person name="Sakaki Y."/>
            <person name="Toyoda A."/>
            <person name="Hattori M."/>
            <person name="Ohkuma M."/>
        </authorList>
    </citation>
    <scope>NUCLEOTIDE SEQUENCE [LARGE SCALE GENOMIC DNA]</scope>
    <source>
        <strain evidence="11">Rs-D17 genomovar Ri2008</strain>
    </source>
</reference>
<keyword evidence="3 8" id="KW-0699">rRNA-binding</keyword>
<keyword evidence="8" id="KW-0479">Metal-binding</keyword>
<proteinExistence type="inferred from homology"/>
<dbReference type="InterPro" id="IPR042105">
    <property type="entry name" value="Ribosomal_bL31_sf"/>
</dbReference>
<keyword evidence="6 8" id="KW-0687">Ribonucleoprotein</keyword>
<dbReference type="HAMAP" id="MF_00501">
    <property type="entry name" value="Ribosomal_bL31_1"/>
    <property type="match status" value="1"/>
</dbReference>
<dbReference type="InterPro" id="IPR002150">
    <property type="entry name" value="Ribosomal_bL31"/>
</dbReference>
<dbReference type="NCBIfam" id="TIGR00105">
    <property type="entry name" value="L31"/>
    <property type="match status" value="1"/>
</dbReference>
<keyword evidence="4 8" id="KW-0694">RNA-binding</keyword>
<evidence type="ECO:0000313" key="11">
    <source>
        <dbReference type="Proteomes" id="UP000001691"/>
    </source>
</evidence>
<feature type="binding site" evidence="8">
    <location>
        <position position="18"/>
    </location>
    <ligand>
        <name>Zn(2+)</name>
        <dbReference type="ChEBI" id="CHEBI:29105"/>
    </ligand>
</feature>
<dbReference type="GO" id="GO:0003735">
    <property type="term" value="F:structural constituent of ribosome"/>
    <property type="evidence" value="ECO:0007669"/>
    <property type="project" value="InterPro"/>
</dbReference>
<dbReference type="PANTHER" id="PTHR33280:SF1">
    <property type="entry name" value="LARGE RIBOSOMAL SUBUNIT PROTEIN BL31C"/>
    <property type="match status" value="1"/>
</dbReference>
<dbReference type="InterPro" id="IPR027491">
    <property type="entry name" value="Ribosomal_bL31_A"/>
</dbReference>
<dbReference type="STRING" id="471821.TGRD_183"/>
<dbReference type="Proteomes" id="UP000001691">
    <property type="component" value="Chromosome"/>
</dbReference>
<dbReference type="GO" id="GO:0006412">
    <property type="term" value="P:translation"/>
    <property type="evidence" value="ECO:0007669"/>
    <property type="project" value="UniProtKB-UniRule"/>
</dbReference>